<gene>
    <name evidence="2" type="ORF">WS72_26145</name>
</gene>
<comment type="caution">
    <text evidence="2">The sequence shown here is derived from an EMBL/GenBank/DDBJ whole genome shotgun (WGS) entry which is preliminary data.</text>
</comment>
<feature type="chain" id="PRO_5045917102" evidence="1">
    <location>
        <begin position="22"/>
        <end position="117"/>
    </location>
</feature>
<dbReference type="Proteomes" id="UP000070255">
    <property type="component" value="Unassembled WGS sequence"/>
</dbReference>
<reference evidence="2 3" key="1">
    <citation type="submission" date="2015-11" db="EMBL/GenBank/DDBJ databases">
        <authorList>
            <person name="Sahl J."/>
            <person name="Wagner D."/>
            <person name="Keim P."/>
        </authorList>
    </citation>
    <scope>NUCLEOTIDE SEQUENCE [LARGE SCALE GENOMIC DNA]</scope>
    <source>
        <strain evidence="2 3">BDU18</strain>
    </source>
</reference>
<evidence type="ECO:0000256" key="1">
    <source>
        <dbReference type="SAM" id="SignalP"/>
    </source>
</evidence>
<accession>A0ABR5T529</accession>
<evidence type="ECO:0000313" key="3">
    <source>
        <dbReference type="Proteomes" id="UP000070255"/>
    </source>
</evidence>
<evidence type="ECO:0000313" key="2">
    <source>
        <dbReference type="EMBL" id="KWZ38338.1"/>
    </source>
</evidence>
<organism evidence="2 3">
    <name type="scientific">Burkholderia savannae</name>
    <dbReference type="NCBI Taxonomy" id="1637837"/>
    <lineage>
        <taxon>Bacteria</taxon>
        <taxon>Pseudomonadati</taxon>
        <taxon>Pseudomonadota</taxon>
        <taxon>Betaproteobacteria</taxon>
        <taxon>Burkholderiales</taxon>
        <taxon>Burkholderiaceae</taxon>
        <taxon>Burkholderia</taxon>
        <taxon>pseudomallei group</taxon>
    </lineage>
</organism>
<dbReference type="EMBL" id="LNJQ01000004">
    <property type="protein sequence ID" value="KWZ38338.1"/>
    <property type="molecule type" value="Genomic_DNA"/>
</dbReference>
<sequence length="117" mass="11660">MKYSPFIALIMAASVATSASAASTDVQNVGQSQKPAQDVATCIAKTWADKAQQQVVTQEVLANGLAADVYVPGQQPPNGAAAVVRPAPSGNAKTWVGFRAGSGAAGGAAASDINSCL</sequence>
<name>A0ABR5T529_9BURK</name>
<keyword evidence="1" id="KW-0732">Signal</keyword>
<proteinExistence type="predicted"/>
<feature type="signal peptide" evidence="1">
    <location>
        <begin position="1"/>
        <end position="21"/>
    </location>
</feature>
<keyword evidence="3" id="KW-1185">Reference proteome</keyword>
<protein>
    <submittedName>
        <fullName evidence="2">Uncharacterized protein</fullName>
    </submittedName>
</protein>